<evidence type="ECO:0000313" key="2">
    <source>
        <dbReference type="EMBL" id="CAB5222561.1"/>
    </source>
</evidence>
<accession>A0A6J7WX54</accession>
<sequence>MRAPKLDNYISVTELTKRFDSLRSSITMSIDIYHAICVIIAPEIYASKDYDKPTQAEPGSDAKIRIMIDRVRRGLNPTSPGDRKKQVARDNPKTEHRVHLRLNDIDCEGDEF</sequence>
<protein>
    <submittedName>
        <fullName evidence="2">Uncharacterized protein</fullName>
    </submittedName>
</protein>
<feature type="compositionally biased region" description="Basic and acidic residues" evidence="1">
    <location>
        <begin position="81"/>
        <end position="95"/>
    </location>
</feature>
<evidence type="ECO:0000256" key="1">
    <source>
        <dbReference type="SAM" id="MobiDB-lite"/>
    </source>
</evidence>
<reference evidence="2" key="1">
    <citation type="submission" date="2020-05" db="EMBL/GenBank/DDBJ databases">
        <authorList>
            <person name="Chiriac C."/>
            <person name="Salcher M."/>
            <person name="Ghai R."/>
            <person name="Kavagutti S V."/>
        </authorList>
    </citation>
    <scope>NUCLEOTIDE SEQUENCE</scope>
</reference>
<gene>
    <name evidence="2" type="ORF">UFOVP365_12</name>
</gene>
<dbReference type="EMBL" id="LR798309">
    <property type="protein sequence ID" value="CAB5222561.1"/>
    <property type="molecule type" value="Genomic_DNA"/>
</dbReference>
<feature type="region of interest" description="Disordered" evidence="1">
    <location>
        <begin position="73"/>
        <end position="95"/>
    </location>
</feature>
<organism evidence="2">
    <name type="scientific">uncultured Caudovirales phage</name>
    <dbReference type="NCBI Taxonomy" id="2100421"/>
    <lineage>
        <taxon>Viruses</taxon>
        <taxon>Duplodnaviria</taxon>
        <taxon>Heunggongvirae</taxon>
        <taxon>Uroviricota</taxon>
        <taxon>Caudoviricetes</taxon>
        <taxon>Peduoviridae</taxon>
        <taxon>Maltschvirus</taxon>
        <taxon>Maltschvirus maltsch</taxon>
    </lineage>
</organism>
<name>A0A6J7WX54_9CAUD</name>
<proteinExistence type="predicted"/>